<dbReference type="InterPro" id="IPR053012">
    <property type="entry name" value="ER-organelle_contact"/>
</dbReference>
<dbReference type="SMART" id="SM00516">
    <property type="entry name" value="SEC14"/>
    <property type="match status" value="1"/>
</dbReference>
<proteinExistence type="predicted"/>
<sequence length="539" mass="61809">MATKLPADLPPWEYFDPDLLQQAVSEIRLIFRSKYIDPSACKAVDPRDLQLVQNDPNFVKNFVKQAYFLTPDSSKYPDSTTLYNTVLQSLIFRQEYNVHDLTPRDIPTSVLNLGFCYTYGMDNEGNTIFYLIARKNKRDAELKKASKLYAVYIMYKHSLLCPDQRITFFIDSTGAGISNIDLDFLRFLMDLFQIYFPLRLNWVLVYNMPWVLNATWNIVKRWLPVKARDCLIFTTPNDITNYVDKSQLLSQYGGNATWTYQYPIPYPEADTLLGQLIYIRDEDDERDFMNSFESASVAVSKVTAGDLLDHIEVKDRGDNTLQIPQINRLPLTQVTQESAVAKANELVEISPNGPLVFSANGQPLSPPCTVILSIRNISQHLVAYKIKATNLDSYKVSPTMGVVDLDLTHRINITLNLSKFQSFEKLALEVGRDRFLVMTASYPLDKPTTLGHIMRFWKSIEKDKIGNAIFNTRFEPNSIEKSNSYKGKTNELDELRSKILSSRSALYSLNKRLNFLMQTLWILSLIVAVNLSVLLWRTL</sequence>
<dbReference type="PANTHER" id="PTHR46384">
    <property type="entry name" value="MOTILE SPERM DOMAIN-CONTAINING PROTEIN 2"/>
    <property type="match status" value="1"/>
</dbReference>
<keyword evidence="1" id="KW-0812">Transmembrane</keyword>
<keyword evidence="5" id="KW-1185">Reference proteome</keyword>
<evidence type="ECO:0000256" key="1">
    <source>
        <dbReference type="SAM" id="Phobius"/>
    </source>
</evidence>
<dbReference type="InterPro" id="IPR001251">
    <property type="entry name" value="CRAL-TRIO_dom"/>
</dbReference>
<evidence type="ECO:0000259" key="2">
    <source>
        <dbReference type="PROSITE" id="PS50191"/>
    </source>
</evidence>
<keyword evidence="1" id="KW-1133">Transmembrane helix</keyword>
<evidence type="ECO:0000313" key="4">
    <source>
        <dbReference type="EMBL" id="KAI6662017.1"/>
    </source>
</evidence>
<dbReference type="Pfam" id="PF00650">
    <property type="entry name" value="CRAL_TRIO"/>
    <property type="match status" value="1"/>
</dbReference>
<comment type="caution">
    <text evidence="4">The sequence shown here is derived from an EMBL/GenBank/DDBJ whole genome shotgun (WGS) entry which is preliminary data.</text>
</comment>
<dbReference type="EMBL" id="JAKMXF010000001">
    <property type="protein sequence ID" value="KAI6662017.1"/>
    <property type="molecule type" value="Genomic_DNA"/>
</dbReference>
<gene>
    <name evidence="4" type="ORF">LOD99_9604</name>
</gene>
<dbReference type="AlphaFoldDB" id="A0AAV7KKN8"/>
<evidence type="ECO:0000259" key="3">
    <source>
        <dbReference type="PROSITE" id="PS50202"/>
    </source>
</evidence>
<name>A0AAV7KKN8_9METZ</name>
<dbReference type="Gene3D" id="3.40.525.10">
    <property type="entry name" value="CRAL-TRIO lipid binding domain"/>
    <property type="match status" value="1"/>
</dbReference>
<dbReference type="SUPFAM" id="SSF52087">
    <property type="entry name" value="CRAL/TRIO domain"/>
    <property type="match status" value="1"/>
</dbReference>
<feature type="domain" description="MSP" evidence="3">
    <location>
        <begin position="346"/>
        <end position="475"/>
    </location>
</feature>
<dbReference type="InterPro" id="IPR008962">
    <property type="entry name" value="PapD-like_sf"/>
</dbReference>
<organism evidence="4 5">
    <name type="scientific">Oopsacas minuta</name>
    <dbReference type="NCBI Taxonomy" id="111878"/>
    <lineage>
        <taxon>Eukaryota</taxon>
        <taxon>Metazoa</taxon>
        <taxon>Porifera</taxon>
        <taxon>Hexactinellida</taxon>
        <taxon>Hexasterophora</taxon>
        <taxon>Lyssacinosida</taxon>
        <taxon>Leucopsacidae</taxon>
        <taxon>Oopsacas</taxon>
    </lineage>
</organism>
<feature type="domain" description="CRAL-TRIO" evidence="2">
    <location>
        <begin position="103"/>
        <end position="260"/>
    </location>
</feature>
<keyword evidence="1" id="KW-0472">Membrane</keyword>
<protein>
    <submittedName>
        <fullName evidence="4">Motile sperm domain-containing protein 2 isoform X1</fullName>
    </submittedName>
</protein>
<dbReference type="InterPro" id="IPR036865">
    <property type="entry name" value="CRAL-TRIO_dom_sf"/>
</dbReference>
<dbReference type="GO" id="GO:0140284">
    <property type="term" value="C:endoplasmic reticulum-endosome membrane contact site"/>
    <property type="evidence" value="ECO:0007669"/>
    <property type="project" value="TreeGrafter"/>
</dbReference>
<dbReference type="InterPro" id="IPR013783">
    <property type="entry name" value="Ig-like_fold"/>
</dbReference>
<accession>A0AAV7KKN8</accession>
<dbReference type="CDD" id="cd00170">
    <property type="entry name" value="SEC14"/>
    <property type="match status" value="1"/>
</dbReference>
<reference evidence="4 5" key="1">
    <citation type="journal article" date="2023" name="BMC Biol.">
        <title>The compact genome of the sponge Oopsacas minuta (Hexactinellida) is lacking key metazoan core genes.</title>
        <authorList>
            <person name="Santini S."/>
            <person name="Schenkelaars Q."/>
            <person name="Jourda C."/>
            <person name="Duchesne M."/>
            <person name="Belahbib H."/>
            <person name="Rocher C."/>
            <person name="Selva M."/>
            <person name="Riesgo A."/>
            <person name="Vervoort M."/>
            <person name="Leys S.P."/>
            <person name="Kodjabachian L."/>
            <person name="Le Bivic A."/>
            <person name="Borchiellini C."/>
            <person name="Claverie J.M."/>
            <person name="Renard E."/>
        </authorList>
    </citation>
    <scope>NUCLEOTIDE SEQUENCE [LARGE SCALE GENOMIC DNA]</scope>
    <source>
        <strain evidence="4">SPO-2</strain>
    </source>
</reference>
<evidence type="ECO:0000313" key="5">
    <source>
        <dbReference type="Proteomes" id="UP001165289"/>
    </source>
</evidence>
<dbReference type="Proteomes" id="UP001165289">
    <property type="component" value="Unassembled WGS sequence"/>
</dbReference>
<dbReference type="GO" id="GO:0012505">
    <property type="term" value="C:endomembrane system"/>
    <property type="evidence" value="ECO:0007669"/>
    <property type="project" value="TreeGrafter"/>
</dbReference>
<feature type="transmembrane region" description="Helical" evidence="1">
    <location>
        <begin position="515"/>
        <end position="536"/>
    </location>
</feature>
<dbReference type="InterPro" id="IPR000535">
    <property type="entry name" value="MSP_dom"/>
</dbReference>
<dbReference type="PANTHER" id="PTHR46384:SF1">
    <property type="entry name" value="MOTILE SPERM DOMAIN-CONTAINING PROTEIN 2"/>
    <property type="match status" value="1"/>
</dbReference>
<dbReference type="SUPFAM" id="SSF49354">
    <property type="entry name" value="PapD-like"/>
    <property type="match status" value="1"/>
</dbReference>
<dbReference type="PROSITE" id="PS50202">
    <property type="entry name" value="MSP"/>
    <property type="match status" value="1"/>
</dbReference>
<dbReference type="Gene3D" id="2.60.40.10">
    <property type="entry name" value="Immunoglobulins"/>
    <property type="match status" value="1"/>
</dbReference>
<dbReference type="Pfam" id="PF00635">
    <property type="entry name" value="Motile_Sperm"/>
    <property type="match status" value="1"/>
</dbReference>
<dbReference type="PROSITE" id="PS50191">
    <property type="entry name" value="CRAL_TRIO"/>
    <property type="match status" value="1"/>
</dbReference>